<evidence type="ECO:0000256" key="1">
    <source>
        <dbReference type="SAM" id="Coils"/>
    </source>
</evidence>
<evidence type="ECO:0000313" key="4">
    <source>
        <dbReference type="EMBL" id="RDW21569.1"/>
    </source>
</evidence>
<dbReference type="OrthoDB" id="2718487at2"/>
<comment type="caution">
    <text evidence="4">The sequence shown here is derived from an EMBL/GenBank/DDBJ whole genome shotgun (WGS) entry which is preliminary data.</text>
</comment>
<gene>
    <name evidence="4" type="ORF">CWR45_01460</name>
</gene>
<name>A0A3D8Q2B0_9BACI</name>
<protein>
    <recommendedName>
        <fullName evidence="6">Pilus assembly protein PilO</fullName>
    </recommendedName>
</protein>
<sequence>MNNLFQENKKSFLLLLGLLFILIIVAYFLFYQPMTKELQKQENQKTQLESDIATYHAQLNNADNVASLNKDIEIMKLAKFMPSTPELENFLMTIGEIELLSGSRIYDITFSYDGTLPERTVEEEGTADTESAETAEEDTSDEASAVADAEPKADAVEVETPPVIEMIEKPENLRLITASMNVASPDYEHYQQFIQEIEKQERIMMVNRIEFEKPAESELMLGEDVDESIVSTIDVTTFYYDETGANGQSSIAE</sequence>
<dbReference type="AlphaFoldDB" id="A0A3D8Q2B0"/>
<keyword evidence="3" id="KW-0472">Membrane</keyword>
<organism evidence="4 5">
    <name type="scientific">Oceanobacillus chungangensis</name>
    <dbReference type="NCBI Taxonomy" id="1229152"/>
    <lineage>
        <taxon>Bacteria</taxon>
        <taxon>Bacillati</taxon>
        <taxon>Bacillota</taxon>
        <taxon>Bacilli</taxon>
        <taxon>Bacillales</taxon>
        <taxon>Bacillaceae</taxon>
        <taxon>Oceanobacillus</taxon>
    </lineage>
</organism>
<dbReference type="EMBL" id="PIOD01000002">
    <property type="protein sequence ID" value="RDW21569.1"/>
    <property type="molecule type" value="Genomic_DNA"/>
</dbReference>
<dbReference type="RefSeq" id="WP_115748026.1">
    <property type="nucleotide sequence ID" value="NZ_PIOD01000002.1"/>
</dbReference>
<feature type="compositionally biased region" description="Acidic residues" evidence="2">
    <location>
        <begin position="121"/>
        <end position="141"/>
    </location>
</feature>
<reference evidence="5" key="1">
    <citation type="submission" date="2017-11" db="EMBL/GenBank/DDBJ databases">
        <authorList>
            <person name="Zhu W."/>
        </authorList>
    </citation>
    <scope>NUCLEOTIDE SEQUENCE [LARGE SCALE GENOMIC DNA]</scope>
    <source>
        <strain evidence="5">CAU 1051</strain>
    </source>
</reference>
<keyword evidence="5" id="KW-1185">Reference proteome</keyword>
<feature type="region of interest" description="Disordered" evidence="2">
    <location>
        <begin position="117"/>
        <end position="157"/>
    </location>
</feature>
<accession>A0A3D8Q2B0</accession>
<feature type="transmembrane region" description="Helical" evidence="3">
    <location>
        <begin position="12"/>
        <end position="31"/>
    </location>
</feature>
<evidence type="ECO:0000256" key="3">
    <source>
        <dbReference type="SAM" id="Phobius"/>
    </source>
</evidence>
<evidence type="ECO:0000256" key="2">
    <source>
        <dbReference type="SAM" id="MobiDB-lite"/>
    </source>
</evidence>
<keyword evidence="1" id="KW-0175">Coiled coil</keyword>
<feature type="coiled-coil region" evidence="1">
    <location>
        <begin position="31"/>
        <end position="58"/>
    </location>
</feature>
<dbReference type="Gene3D" id="3.30.70.60">
    <property type="match status" value="1"/>
</dbReference>
<evidence type="ECO:0000313" key="5">
    <source>
        <dbReference type="Proteomes" id="UP000256520"/>
    </source>
</evidence>
<evidence type="ECO:0008006" key="6">
    <source>
        <dbReference type="Google" id="ProtNLM"/>
    </source>
</evidence>
<keyword evidence="3" id="KW-0812">Transmembrane</keyword>
<keyword evidence="3" id="KW-1133">Transmembrane helix</keyword>
<dbReference type="InterPro" id="IPR014717">
    <property type="entry name" value="Transl_elong_EF1B/ribsomal_bS6"/>
</dbReference>
<proteinExistence type="predicted"/>
<dbReference type="Proteomes" id="UP000256520">
    <property type="component" value="Unassembled WGS sequence"/>
</dbReference>